<sequence length="293" mass="32174">MPHKRILAGDIGGSHISIALIEESSSGMKILTSSRTNVDSSGSKEEILTLWSKVLEPLVNSNPEILIGLAMPAPFDYKNGVCWIKDQGKFLSLYGVNLKQELANRLSISSENLFFVNDAEAFLRGEAYCGKAQGYQNVLGLTLGSGLGSSFKFGEEFSDGALWSKSFKEGIAEDYLGTGWFLNKGEAIFGEKLSGVKELVETLPKDEVKSIFKEYAANLAVFLWESNQKYELNHVVFGGNICKASFLFEEELKLELQKLGSNLSFDFSELGEMSALYGVISSLAEEDNELVNP</sequence>
<dbReference type="Pfam" id="PF00480">
    <property type="entry name" value="ROK"/>
    <property type="match status" value="1"/>
</dbReference>
<evidence type="ECO:0000313" key="3">
    <source>
        <dbReference type="Proteomes" id="UP000727490"/>
    </source>
</evidence>
<dbReference type="AlphaFoldDB" id="A0A951IUU3"/>
<organism evidence="2 3">
    <name type="scientific">Arthrospiribacter ruber</name>
    <dbReference type="NCBI Taxonomy" id="2487934"/>
    <lineage>
        <taxon>Bacteria</taxon>
        <taxon>Pseudomonadati</taxon>
        <taxon>Bacteroidota</taxon>
        <taxon>Cytophagia</taxon>
        <taxon>Cytophagales</taxon>
        <taxon>Cyclobacteriaceae</taxon>
        <taxon>Arthrospiribacter</taxon>
    </lineage>
</organism>
<gene>
    <name evidence="2" type="ORF">EGN73_01500</name>
</gene>
<comment type="similarity">
    <text evidence="1">Belongs to the ROK (NagC/XylR) family.</text>
</comment>
<dbReference type="PANTHER" id="PTHR18964">
    <property type="entry name" value="ROK (REPRESSOR, ORF, KINASE) FAMILY"/>
    <property type="match status" value="1"/>
</dbReference>
<evidence type="ECO:0000256" key="1">
    <source>
        <dbReference type="ARBA" id="ARBA00006479"/>
    </source>
</evidence>
<dbReference type="Proteomes" id="UP000727490">
    <property type="component" value="Unassembled WGS sequence"/>
</dbReference>
<dbReference type="EMBL" id="RPHB01000001">
    <property type="protein sequence ID" value="MBW3466487.1"/>
    <property type="molecule type" value="Genomic_DNA"/>
</dbReference>
<proteinExistence type="inferred from homology"/>
<comment type="caution">
    <text evidence="2">The sequence shown here is derived from an EMBL/GenBank/DDBJ whole genome shotgun (WGS) entry which is preliminary data.</text>
</comment>
<reference evidence="2 3" key="1">
    <citation type="journal article" date="2020" name="Syst. Appl. Microbiol.">
        <title>Arthrospiribacter ruber gen. nov., sp. nov., a novel bacterium isolated from Arthrospira cultures.</title>
        <authorList>
            <person name="Waleron M."/>
            <person name="Misztak A."/>
            <person name="Waleron M.M."/>
            <person name="Furmaniak M."/>
            <person name="Mrozik A."/>
            <person name="Waleron K."/>
        </authorList>
    </citation>
    <scope>NUCLEOTIDE SEQUENCE [LARGE SCALE GENOMIC DNA]</scope>
    <source>
        <strain evidence="2 3">DPMB0001</strain>
    </source>
</reference>
<dbReference type="PANTHER" id="PTHR18964:SF149">
    <property type="entry name" value="BIFUNCTIONAL UDP-N-ACETYLGLUCOSAMINE 2-EPIMERASE_N-ACETYLMANNOSAMINE KINASE"/>
    <property type="match status" value="1"/>
</dbReference>
<dbReference type="RefSeq" id="WP_219286402.1">
    <property type="nucleotide sequence ID" value="NZ_RPHB01000001.1"/>
</dbReference>
<dbReference type="CDD" id="cd23763">
    <property type="entry name" value="ASKHA_ATPase_ROK"/>
    <property type="match status" value="1"/>
</dbReference>
<name>A0A951IUU3_9BACT</name>
<dbReference type="InterPro" id="IPR000600">
    <property type="entry name" value="ROK"/>
</dbReference>
<evidence type="ECO:0000313" key="2">
    <source>
        <dbReference type="EMBL" id="MBW3466487.1"/>
    </source>
</evidence>
<keyword evidence="3" id="KW-1185">Reference proteome</keyword>
<accession>A0A951IUU3</accession>
<protein>
    <submittedName>
        <fullName evidence="2">ROK family protein</fullName>
    </submittedName>
</protein>